<dbReference type="InterPro" id="IPR018712">
    <property type="entry name" value="Tle1-like_cat"/>
</dbReference>
<accession>A0A084SSG1</accession>
<protein>
    <recommendedName>
        <fullName evidence="1">T6SS Phospholipase effector Tle1-like catalytic domain-containing protein</fullName>
    </recommendedName>
</protein>
<gene>
    <name evidence="2" type="ORF">Q664_22215</name>
</gene>
<evidence type="ECO:0000259" key="1">
    <source>
        <dbReference type="Pfam" id="PF09994"/>
    </source>
</evidence>
<evidence type="ECO:0000313" key="3">
    <source>
        <dbReference type="Proteomes" id="UP000028547"/>
    </source>
</evidence>
<organism evidence="2 3">
    <name type="scientific">Archangium violaceum Cb vi76</name>
    <dbReference type="NCBI Taxonomy" id="1406225"/>
    <lineage>
        <taxon>Bacteria</taxon>
        <taxon>Pseudomonadati</taxon>
        <taxon>Myxococcota</taxon>
        <taxon>Myxococcia</taxon>
        <taxon>Myxococcales</taxon>
        <taxon>Cystobacterineae</taxon>
        <taxon>Archangiaceae</taxon>
        <taxon>Archangium</taxon>
    </lineage>
</organism>
<proteinExistence type="predicted"/>
<name>A0A084SSG1_9BACT</name>
<dbReference type="AlphaFoldDB" id="A0A084SSG1"/>
<feature type="non-terminal residue" evidence="2">
    <location>
        <position position="309"/>
    </location>
</feature>
<dbReference type="Proteomes" id="UP000028547">
    <property type="component" value="Unassembled WGS sequence"/>
</dbReference>
<dbReference type="RefSeq" id="WP_043398781.1">
    <property type="nucleotide sequence ID" value="NZ_JPMI01000143.1"/>
</dbReference>
<dbReference type="Pfam" id="PF09994">
    <property type="entry name" value="T6SS_Tle1-like_cat"/>
    <property type="match status" value="1"/>
</dbReference>
<comment type="caution">
    <text evidence="2">The sequence shown here is derived from an EMBL/GenBank/DDBJ whole genome shotgun (WGS) entry which is preliminary data.</text>
</comment>
<dbReference type="PANTHER" id="PTHR33840">
    <property type="match status" value="1"/>
</dbReference>
<evidence type="ECO:0000313" key="2">
    <source>
        <dbReference type="EMBL" id="KFA91396.1"/>
    </source>
</evidence>
<dbReference type="EMBL" id="JPMI01000143">
    <property type="protein sequence ID" value="KFA91396.1"/>
    <property type="molecule type" value="Genomic_DNA"/>
</dbReference>
<dbReference type="PANTHER" id="PTHR33840:SF1">
    <property type="entry name" value="TLE1 PHOSPHOLIPASE DOMAIN-CONTAINING PROTEIN"/>
    <property type="match status" value="1"/>
</dbReference>
<sequence length="309" mass="33598">MAAPPFAVQSCAQEEPPKTKKIRATLFFDGTLNNKTNTEIGMARAKDPAKHQGDVGTSYGNYYTNVALLYQNIDSDKLNGYDSYLPLYIEGIGTTDKAGDSTMGYAFGSMGTGVAAKVDKGLRLLMNHIRKFINRDINSGKKNTRIEELRLDVYGFSRGAAAARHFVHRALNTSYIPAGDTLITLHPIKTMLEQEGFKVGTVKVYFVGIYDTVSSLGLSGTAMGLSNVNELGLDAISAADSVYHLAALDEHRANFALTNIKSAGGKGKEILLPGVHSDIGGSYNTREVENIQIYDTDVPYITYNKYVSI</sequence>
<feature type="domain" description="T6SS Phospholipase effector Tle1-like catalytic" evidence="1">
    <location>
        <begin position="194"/>
        <end position="287"/>
    </location>
</feature>
<reference evidence="2 3" key="1">
    <citation type="submission" date="2014-07" db="EMBL/GenBank/DDBJ databases">
        <title>Draft Genome Sequence of Gephyronic Acid Producer, Cystobacter violaceus Strain Cb vi76.</title>
        <authorList>
            <person name="Stevens D.C."/>
            <person name="Young J."/>
            <person name="Carmichael R."/>
            <person name="Tan J."/>
            <person name="Taylor R.E."/>
        </authorList>
    </citation>
    <scope>NUCLEOTIDE SEQUENCE [LARGE SCALE GENOMIC DNA]</scope>
    <source>
        <strain evidence="2 3">Cb vi76</strain>
    </source>
</reference>